<name>A0ABP1CG74_9APHY</name>
<gene>
    <name evidence="1" type="ORF">GFSPODELE1_LOCUS419</name>
</gene>
<accession>A0ABP1CG74</accession>
<keyword evidence="2" id="KW-1185">Reference proteome</keyword>
<dbReference type="Proteomes" id="UP001497453">
    <property type="component" value="Chromosome 1"/>
</dbReference>
<evidence type="ECO:0000313" key="1">
    <source>
        <dbReference type="EMBL" id="CAL1694666.1"/>
    </source>
</evidence>
<protein>
    <submittedName>
        <fullName evidence="1">Uncharacterized protein</fullName>
    </submittedName>
</protein>
<sequence>MESARKAERTTNHTRPFILPVAKEIFKKEGPAMGIDENTIFSRKEACVHYRDNLCIAFYLISDYFYPRSLMESILISAFPFIMHTSQPILVESHSNATIRVSSSITTSNHNHQRADNSSSSVNHNAPQCCHCGWRGAHAPTCPFK</sequence>
<proteinExistence type="predicted"/>
<reference evidence="2" key="1">
    <citation type="submission" date="2024-04" db="EMBL/GenBank/DDBJ databases">
        <authorList>
            <person name="Shaw F."/>
            <person name="Minotto A."/>
        </authorList>
    </citation>
    <scope>NUCLEOTIDE SEQUENCE [LARGE SCALE GENOMIC DNA]</scope>
</reference>
<evidence type="ECO:0000313" key="2">
    <source>
        <dbReference type="Proteomes" id="UP001497453"/>
    </source>
</evidence>
<organism evidence="1 2">
    <name type="scientific">Somion occarium</name>
    <dbReference type="NCBI Taxonomy" id="3059160"/>
    <lineage>
        <taxon>Eukaryota</taxon>
        <taxon>Fungi</taxon>
        <taxon>Dikarya</taxon>
        <taxon>Basidiomycota</taxon>
        <taxon>Agaricomycotina</taxon>
        <taxon>Agaricomycetes</taxon>
        <taxon>Polyporales</taxon>
        <taxon>Cerrenaceae</taxon>
        <taxon>Somion</taxon>
    </lineage>
</organism>
<dbReference type="EMBL" id="OZ037944">
    <property type="protein sequence ID" value="CAL1694666.1"/>
    <property type="molecule type" value="Genomic_DNA"/>
</dbReference>